<dbReference type="InterPro" id="IPR014722">
    <property type="entry name" value="Rib_uL2_dom2"/>
</dbReference>
<dbReference type="Proteomes" id="UP000015106">
    <property type="component" value="Chromosome 3"/>
</dbReference>
<reference evidence="4" key="2">
    <citation type="submission" date="2018-03" db="EMBL/GenBank/DDBJ databases">
        <title>The Triticum urartu genome reveals the dynamic nature of wheat genome evolution.</title>
        <authorList>
            <person name="Ling H."/>
            <person name="Ma B."/>
            <person name="Shi X."/>
            <person name="Liu H."/>
            <person name="Dong L."/>
            <person name="Sun H."/>
            <person name="Cao Y."/>
            <person name="Gao Q."/>
            <person name="Zheng S."/>
            <person name="Li Y."/>
            <person name="Yu Y."/>
            <person name="Du H."/>
            <person name="Qi M."/>
            <person name="Li Y."/>
            <person name="Yu H."/>
            <person name="Cui Y."/>
            <person name="Wang N."/>
            <person name="Chen C."/>
            <person name="Wu H."/>
            <person name="Zhao Y."/>
            <person name="Zhang J."/>
            <person name="Li Y."/>
            <person name="Zhou W."/>
            <person name="Zhang B."/>
            <person name="Hu W."/>
            <person name="Eijk M."/>
            <person name="Tang J."/>
            <person name="Witsenboer H."/>
            <person name="Zhao S."/>
            <person name="Li Z."/>
            <person name="Zhang A."/>
            <person name="Wang D."/>
            <person name="Liang C."/>
        </authorList>
    </citation>
    <scope>NUCLEOTIDE SEQUENCE [LARGE SCALE GENOMIC DNA]</scope>
    <source>
        <strain evidence="4">cv. G1812</strain>
    </source>
</reference>
<dbReference type="EnsemblPlants" id="TuG1812G0300000660.01.T01">
    <property type="protein sequence ID" value="TuG1812G0300000660.01.T01.cds250113"/>
    <property type="gene ID" value="TuG1812G0300000660.01"/>
</dbReference>
<feature type="region of interest" description="Disordered" evidence="2">
    <location>
        <begin position="19"/>
        <end position="61"/>
    </location>
</feature>
<name>A0A8R7PMK2_TRIUA</name>
<dbReference type="FunFam" id="2.30.30.140:FF:000056">
    <property type="entry name" value="DNA/RNA-binding protein kin17-like"/>
    <property type="match status" value="1"/>
</dbReference>
<dbReference type="PANTHER" id="PTHR12805:SF1">
    <property type="entry name" value="DNA_RNA-BINDING PROTEIN KIN17 WH-LIKE DOMAIN-CONTAINING PROTEIN"/>
    <property type="match status" value="1"/>
</dbReference>
<accession>A0A8R7PMK2</accession>
<dbReference type="SUPFAM" id="SSF57667">
    <property type="entry name" value="beta-beta-alpha zinc fingers"/>
    <property type="match status" value="1"/>
</dbReference>
<dbReference type="Gramene" id="TuG1812G0300000902.01.T01">
    <property type="protein sequence ID" value="TuG1812G0300000902.01.T01.cds407844"/>
    <property type="gene ID" value="TuG1812G0300000902.01"/>
</dbReference>
<dbReference type="Gene3D" id="2.30.30.30">
    <property type="match status" value="1"/>
</dbReference>
<dbReference type="GO" id="GO:0006974">
    <property type="term" value="P:DNA damage response"/>
    <property type="evidence" value="ECO:0007669"/>
    <property type="project" value="TreeGrafter"/>
</dbReference>
<evidence type="ECO:0000313" key="5">
    <source>
        <dbReference type="Proteomes" id="UP000015106"/>
    </source>
</evidence>
<comment type="similarity">
    <text evidence="1">Belongs to the KIN17 family.</text>
</comment>
<dbReference type="SMART" id="SM01253">
    <property type="entry name" value="Kin17_mid"/>
    <property type="match status" value="1"/>
</dbReference>
<dbReference type="Gramene" id="TuG1812G0300000660.01.T01">
    <property type="protein sequence ID" value="TuG1812G0300000660.01.T01.cds250113"/>
    <property type="gene ID" value="TuG1812G0300000660.01"/>
</dbReference>
<dbReference type="GO" id="GO:0006260">
    <property type="term" value="P:DNA replication"/>
    <property type="evidence" value="ECO:0007669"/>
    <property type="project" value="TreeGrafter"/>
</dbReference>
<feature type="region of interest" description="Disordered" evidence="2">
    <location>
        <begin position="230"/>
        <end position="260"/>
    </location>
</feature>
<dbReference type="Pfam" id="PF18131">
    <property type="entry name" value="KN17_SH3"/>
    <property type="match status" value="1"/>
</dbReference>
<sequence>MSTASYTLSMLCTCPSSIRVGHQRRPKTGPPGTSQPSTKEKRNAASSHDVPQRRSAGAMGKSELKAMANRMKAKGLQKLRWYCQMCEKQCRDENGFRCHCSSESHQRQMAVFGQAPDRAVERFSGEFLEAFLALLRHGHRGSRVAATVVYNQLVADRRHVHMNSTRWATLTEFVQFLGRQGLATVEHTPKGWFIAYVDRGSEQAAKAGLKRKRVQSEELVIARQIERAQKKSMAEANGADNGDLGKIEDAYSGPGDADQEEFNKATGKVAIALRRAAPATPEVKPEMKFGLDEEEEEVINNKGKDAGKSTGTRRSAIDDLMEEEEKAKDRSNRKDHWLCPGIVVKVMSKSLAEKGHHYYKHKGLVKRVIDRYVGEIEMLESKHVVRVDQDELETVVPRIGGLVRIVNGAYRGSNARLLSVDMERFSAKLRIEKGLYDGRILEAVEYEDICKV</sequence>
<dbReference type="InterPro" id="IPR036236">
    <property type="entry name" value="Znf_C2H2_sf"/>
</dbReference>
<dbReference type="Gene3D" id="1.10.10.2030">
    <property type="entry name" value="DNA/RNA-binding protein Kin17, conserved domain"/>
    <property type="match status" value="1"/>
</dbReference>
<protein>
    <recommendedName>
        <fullName evidence="3">DNA/RNA-binding protein Kin17 WH-like domain-containing protein</fullName>
    </recommendedName>
</protein>
<evidence type="ECO:0000313" key="4">
    <source>
        <dbReference type="EnsemblPlants" id="TuG1812G0300000660.01.T01.cds250113"/>
    </source>
</evidence>
<dbReference type="InterPro" id="IPR038254">
    <property type="entry name" value="KIN17_WH-like_sf"/>
</dbReference>
<dbReference type="Pfam" id="PF25095">
    <property type="entry name" value="C2H2-zf_KIN17"/>
    <property type="match status" value="1"/>
</dbReference>
<keyword evidence="5" id="KW-1185">Reference proteome</keyword>
<dbReference type="AlphaFoldDB" id="A0A8R7PMK2"/>
<dbReference type="Pfam" id="PF25092">
    <property type="entry name" value="SH3_KIN17_C"/>
    <property type="match status" value="1"/>
</dbReference>
<dbReference type="InterPro" id="IPR037321">
    <property type="entry name" value="KIN17-like"/>
</dbReference>
<dbReference type="InterPro" id="IPR019447">
    <property type="entry name" value="DNA/RNA-bd_Kin17_WH-like_dom"/>
</dbReference>
<dbReference type="InterPro" id="IPR056767">
    <property type="entry name" value="C2H2-Znf_KIN17"/>
</dbReference>
<organism evidence="4 5">
    <name type="scientific">Triticum urartu</name>
    <name type="common">Red wild einkorn</name>
    <name type="synonym">Crithodium urartu</name>
    <dbReference type="NCBI Taxonomy" id="4572"/>
    <lineage>
        <taxon>Eukaryota</taxon>
        <taxon>Viridiplantae</taxon>
        <taxon>Streptophyta</taxon>
        <taxon>Embryophyta</taxon>
        <taxon>Tracheophyta</taxon>
        <taxon>Spermatophyta</taxon>
        <taxon>Magnoliopsida</taxon>
        <taxon>Liliopsida</taxon>
        <taxon>Poales</taxon>
        <taxon>Poaceae</taxon>
        <taxon>BOP clade</taxon>
        <taxon>Pooideae</taxon>
        <taxon>Triticodae</taxon>
        <taxon>Triticeae</taxon>
        <taxon>Triticinae</taxon>
        <taxon>Triticum</taxon>
    </lineage>
</organism>
<dbReference type="Gene3D" id="2.30.30.140">
    <property type="match status" value="1"/>
</dbReference>
<dbReference type="InterPro" id="IPR041330">
    <property type="entry name" value="KN17_SH3"/>
</dbReference>
<dbReference type="InterPro" id="IPR041995">
    <property type="entry name" value="KOW_KIN17"/>
</dbReference>
<evidence type="ECO:0000259" key="3">
    <source>
        <dbReference type="SMART" id="SM01253"/>
    </source>
</evidence>
<feature type="domain" description="DNA/RNA-binding protein Kin17 WH-like" evidence="3">
    <location>
        <begin position="107"/>
        <end position="231"/>
    </location>
</feature>
<dbReference type="EnsemblPlants" id="TuG1812G0300000902.01.T01">
    <property type="protein sequence ID" value="TuG1812G0300000902.01.T01.cds407844"/>
    <property type="gene ID" value="TuG1812G0300000902.01"/>
</dbReference>
<evidence type="ECO:0000256" key="2">
    <source>
        <dbReference type="SAM" id="MobiDB-lite"/>
    </source>
</evidence>
<dbReference type="CDD" id="cd13155">
    <property type="entry name" value="KOW_KIN17"/>
    <property type="match status" value="1"/>
</dbReference>
<reference evidence="4" key="3">
    <citation type="submission" date="2022-06" db="UniProtKB">
        <authorList>
            <consortium name="EnsemblPlants"/>
        </authorList>
    </citation>
    <scope>IDENTIFICATION</scope>
</reference>
<dbReference type="GO" id="GO:0005634">
    <property type="term" value="C:nucleus"/>
    <property type="evidence" value="ECO:0007669"/>
    <property type="project" value="TreeGrafter"/>
</dbReference>
<evidence type="ECO:0000256" key="1">
    <source>
        <dbReference type="ARBA" id="ARBA00008517"/>
    </source>
</evidence>
<dbReference type="FunFam" id="2.30.30.30:FF:000021">
    <property type="entry name" value="DNA/RNA-binding protein KIN17, putative"/>
    <property type="match status" value="1"/>
</dbReference>
<reference evidence="5" key="1">
    <citation type="journal article" date="2013" name="Nature">
        <title>Draft genome of the wheat A-genome progenitor Triticum urartu.</title>
        <authorList>
            <person name="Ling H.Q."/>
            <person name="Zhao S."/>
            <person name="Liu D."/>
            <person name="Wang J."/>
            <person name="Sun H."/>
            <person name="Zhang C."/>
            <person name="Fan H."/>
            <person name="Li D."/>
            <person name="Dong L."/>
            <person name="Tao Y."/>
            <person name="Gao C."/>
            <person name="Wu H."/>
            <person name="Li Y."/>
            <person name="Cui Y."/>
            <person name="Guo X."/>
            <person name="Zheng S."/>
            <person name="Wang B."/>
            <person name="Yu K."/>
            <person name="Liang Q."/>
            <person name="Yang W."/>
            <person name="Lou X."/>
            <person name="Chen J."/>
            <person name="Feng M."/>
            <person name="Jian J."/>
            <person name="Zhang X."/>
            <person name="Luo G."/>
            <person name="Jiang Y."/>
            <person name="Liu J."/>
            <person name="Wang Z."/>
            <person name="Sha Y."/>
            <person name="Zhang B."/>
            <person name="Wu H."/>
            <person name="Tang D."/>
            <person name="Shen Q."/>
            <person name="Xue P."/>
            <person name="Zou S."/>
            <person name="Wang X."/>
            <person name="Liu X."/>
            <person name="Wang F."/>
            <person name="Yang Y."/>
            <person name="An X."/>
            <person name="Dong Z."/>
            <person name="Zhang K."/>
            <person name="Zhang X."/>
            <person name="Luo M.C."/>
            <person name="Dvorak J."/>
            <person name="Tong Y."/>
            <person name="Wang J."/>
            <person name="Yang H."/>
            <person name="Li Z."/>
            <person name="Wang D."/>
            <person name="Zhang A."/>
            <person name="Wang J."/>
        </authorList>
    </citation>
    <scope>NUCLEOTIDE SEQUENCE</scope>
    <source>
        <strain evidence="5">cv. G1812</strain>
    </source>
</reference>
<proteinExistence type="inferred from homology"/>
<dbReference type="PANTHER" id="PTHR12805">
    <property type="entry name" value="KIN17 KIN, ANTIGENIC DETERMINANT OF RECA PROTEIN HOMOLOG"/>
    <property type="match status" value="1"/>
</dbReference>
<dbReference type="GO" id="GO:0003690">
    <property type="term" value="F:double-stranded DNA binding"/>
    <property type="evidence" value="ECO:0007669"/>
    <property type="project" value="TreeGrafter"/>
</dbReference>
<dbReference type="Pfam" id="PF10357">
    <property type="entry name" value="WH_KIN17"/>
    <property type="match status" value="1"/>
</dbReference>